<evidence type="ECO:0000256" key="1">
    <source>
        <dbReference type="ARBA" id="ARBA00004651"/>
    </source>
</evidence>
<comment type="similarity">
    <text evidence="2">Belongs to the acyltransferase 3 family.</text>
</comment>
<feature type="transmembrane region" description="Helical" evidence="7">
    <location>
        <begin position="197"/>
        <end position="217"/>
    </location>
</feature>
<feature type="transmembrane region" description="Helical" evidence="7">
    <location>
        <begin position="223"/>
        <end position="243"/>
    </location>
</feature>
<evidence type="ECO:0000256" key="2">
    <source>
        <dbReference type="ARBA" id="ARBA00007400"/>
    </source>
</evidence>
<feature type="transmembrane region" description="Helical" evidence="7">
    <location>
        <begin position="264"/>
        <end position="281"/>
    </location>
</feature>
<evidence type="ECO:0000313" key="10">
    <source>
        <dbReference type="Proteomes" id="UP000535501"/>
    </source>
</evidence>
<evidence type="ECO:0000256" key="7">
    <source>
        <dbReference type="SAM" id="Phobius"/>
    </source>
</evidence>
<keyword evidence="3" id="KW-1003">Cell membrane</keyword>
<evidence type="ECO:0000256" key="4">
    <source>
        <dbReference type="ARBA" id="ARBA00022692"/>
    </source>
</evidence>
<evidence type="ECO:0000256" key="5">
    <source>
        <dbReference type="ARBA" id="ARBA00022989"/>
    </source>
</evidence>
<keyword evidence="4 7" id="KW-0812">Transmembrane</keyword>
<dbReference type="PANTHER" id="PTHR40074:SF2">
    <property type="entry name" value="O-ACETYLTRANSFERASE WECH"/>
    <property type="match status" value="1"/>
</dbReference>
<evidence type="ECO:0000259" key="8">
    <source>
        <dbReference type="Pfam" id="PF01757"/>
    </source>
</evidence>
<dbReference type="InterPro" id="IPR002656">
    <property type="entry name" value="Acyl_transf_3_dom"/>
</dbReference>
<gene>
    <name evidence="9" type="ORF">HNQ75_004137</name>
</gene>
<dbReference type="PANTHER" id="PTHR40074">
    <property type="entry name" value="O-ACETYLTRANSFERASE WECH"/>
    <property type="match status" value="1"/>
</dbReference>
<comment type="caution">
    <text evidence="9">The sequence shown here is derived from an EMBL/GenBank/DDBJ whole genome shotgun (WGS) entry which is preliminary data.</text>
</comment>
<keyword evidence="5 7" id="KW-1133">Transmembrane helix</keyword>
<dbReference type="EMBL" id="JACHEJ010000020">
    <property type="protein sequence ID" value="MBB6182148.1"/>
    <property type="molecule type" value="Genomic_DNA"/>
</dbReference>
<dbReference type="GO" id="GO:0005886">
    <property type="term" value="C:plasma membrane"/>
    <property type="evidence" value="ECO:0007669"/>
    <property type="project" value="UniProtKB-SubCell"/>
</dbReference>
<organism evidence="9 10">
    <name type="scientific">Pseudorhizobium flavum</name>
    <dbReference type="NCBI Taxonomy" id="1335061"/>
    <lineage>
        <taxon>Bacteria</taxon>
        <taxon>Pseudomonadati</taxon>
        <taxon>Pseudomonadota</taxon>
        <taxon>Alphaproteobacteria</taxon>
        <taxon>Hyphomicrobiales</taxon>
        <taxon>Rhizobiaceae</taxon>
        <taxon>Rhizobium/Agrobacterium group</taxon>
        <taxon>Pseudorhizobium</taxon>
    </lineage>
</organism>
<dbReference type="Proteomes" id="UP000535501">
    <property type="component" value="Unassembled WGS sequence"/>
</dbReference>
<sequence length="328" mass="36463">MAIVAVVTTHAANFGLSLDGWNYDFVLVLREMVNFAVPTFFLLAGYFANSRSLNDPVGFWRLRAFRILPTYLFWTAVYLLIFAPGDLIHPALAQHVLTGTGVFIGYYVVVLVQMTALTPMLNRIKSLRLHGVIMLVLIGAGLSFTYAAQATTTFGKFGTFPYSALPFFVWYPFYHFGFVVAKYDLPHRLQRIKINHLIAVALLALLSAVLEAFGLWYDKPSLASSQLKATSLLCSFVVAMLVLRLSSTSFSPPQALVTLGRSSFFIYLTHLLVLIAVEPLMRRVPLLTEVQALYIPVLVIVVLAAMWGAIRGITLANNRPVNRLLGIE</sequence>
<feature type="transmembrane region" description="Helical" evidence="7">
    <location>
        <begin position="293"/>
        <end position="310"/>
    </location>
</feature>
<accession>A0A7X0DEM8</accession>
<dbReference type="AlphaFoldDB" id="A0A7X0DEM8"/>
<keyword evidence="10" id="KW-1185">Reference proteome</keyword>
<evidence type="ECO:0000313" key="9">
    <source>
        <dbReference type="EMBL" id="MBB6182148.1"/>
    </source>
</evidence>
<feature type="transmembrane region" description="Helical" evidence="7">
    <location>
        <begin position="168"/>
        <end position="185"/>
    </location>
</feature>
<feature type="transmembrane region" description="Helical" evidence="7">
    <location>
        <begin position="96"/>
        <end position="117"/>
    </location>
</feature>
<feature type="transmembrane region" description="Helical" evidence="7">
    <location>
        <begin position="67"/>
        <end position="84"/>
    </location>
</feature>
<dbReference type="GO" id="GO:0016413">
    <property type="term" value="F:O-acetyltransferase activity"/>
    <property type="evidence" value="ECO:0007669"/>
    <property type="project" value="TreeGrafter"/>
</dbReference>
<dbReference type="GO" id="GO:0009246">
    <property type="term" value="P:enterobacterial common antigen biosynthetic process"/>
    <property type="evidence" value="ECO:0007669"/>
    <property type="project" value="TreeGrafter"/>
</dbReference>
<feature type="transmembrane region" description="Helical" evidence="7">
    <location>
        <begin position="27"/>
        <end position="47"/>
    </location>
</feature>
<proteinExistence type="inferred from homology"/>
<keyword evidence="6 7" id="KW-0472">Membrane</keyword>
<comment type="subcellular location">
    <subcellularLocation>
        <location evidence="1">Cell membrane</location>
        <topology evidence="1">Multi-pass membrane protein</topology>
    </subcellularLocation>
</comment>
<feature type="transmembrane region" description="Helical" evidence="7">
    <location>
        <begin position="129"/>
        <end position="148"/>
    </location>
</feature>
<evidence type="ECO:0000256" key="3">
    <source>
        <dbReference type="ARBA" id="ARBA00022475"/>
    </source>
</evidence>
<evidence type="ECO:0000256" key="6">
    <source>
        <dbReference type="ARBA" id="ARBA00023136"/>
    </source>
</evidence>
<protein>
    <submittedName>
        <fullName evidence="9">Peptidoglycan/LPS O-acetylase OafA/YrhL</fullName>
    </submittedName>
</protein>
<reference evidence="9 10" key="1">
    <citation type="submission" date="2020-08" db="EMBL/GenBank/DDBJ databases">
        <title>Genomic Encyclopedia of Type Strains, Phase IV (KMG-IV): sequencing the most valuable type-strain genomes for metagenomic binning, comparative biology and taxonomic classification.</title>
        <authorList>
            <person name="Goeker M."/>
        </authorList>
    </citation>
    <scope>NUCLEOTIDE SEQUENCE [LARGE SCALE GENOMIC DNA]</scope>
    <source>
        <strain evidence="9 10">DSM 102134</strain>
    </source>
</reference>
<name>A0A7X0DEM8_9HYPH</name>
<feature type="domain" description="Acyltransferase 3" evidence="8">
    <location>
        <begin position="2"/>
        <end position="307"/>
    </location>
</feature>
<dbReference type="Pfam" id="PF01757">
    <property type="entry name" value="Acyl_transf_3"/>
    <property type="match status" value="1"/>
</dbReference>